<organism evidence="2 3">
    <name type="scientific">Phrynosoma platyrhinos</name>
    <name type="common">Desert horned lizard</name>
    <dbReference type="NCBI Taxonomy" id="52577"/>
    <lineage>
        <taxon>Eukaryota</taxon>
        <taxon>Metazoa</taxon>
        <taxon>Chordata</taxon>
        <taxon>Craniata</taxon>
        <taxon>Vertebrata</taxon>
        <taxon>Euteleostomi</taxon>
        <taxon>Lepidosauria</taxon>
        <taxon>Squamata</taxon>
        <taxon>Bifurcata</taxon>
        <taxon>Unidentata</taxon>
        <taxon>Episquamata</taxon>
        <taxon>Toxicofera</taxon>
        <taxon>Iguania</taxon>
        <taxon>Phrynosomatidae</taxon>
        <taxon>Phrynosomatinae</taxon>
        <taxon>Phrynosoma</taxon>
    </lineage>
</organism>
<dbReference type="InterPro" id="IPR041322">
    <property type="entry name" value="SYCP2_ARLD"/>
</dbReference>
<sequence>FPFQGLVNEEIKNVSTLLNILQKHGRNINMLGDVGFPAMIEYGLVQKISKIQILENFIWRACTLAADKRINIYIQQEAVRKLNTMLDAMPRDTRKKIISTKEMLHAM</sequence>
<name>A0ABQ7SPF9_PHRPL</name>
<comment type="caution">
    <text evidence="2">The sequence shown here is derived from an EMBL/GenBank/DDBJ whole genome shotgun (WGS) entry which is preliminary data.</text>
</comment>
<feature type="domain" description="Synaptonemal complex protein 2 armadillo-repeat-like" evidence="1">
    <location>
        <begin position="5"/>
        <end position="48"/>
    </location>
</feature>
<dbReference type="PANTHER" id="PTHR15607">
    <property type="entry name" value="SYNAPTONEMAL COMPLEX PROTEIN-RELATED"/>
    <property type="match status" value="1"/>
</dbReference>
<accession>A0ABQ7SPF9</accession>
<evidence type="ECO:0000313" key="3">
    <source>
        <dbReference type="Proteomes" id="UP000826234"/>
    </source>
</evidence>
<dbReference type="EMBL" id="JAIPUX010005289">
    <property type="protein sequence ID" value="KAH0619213.1"/>
    <property type="molecule type" value="Genomic_DNA"/>
</dbReference>
<evidence type="ECO:0000313" key="2">
    <source>
        <dbReference type="EMBL" id="KAH0619213.1"/>
    </source>
</evidence>
<dbReference type="PANTHER" id="PTHR15607:SF12">
    <property type="entry name" value="SYNAPTONEMAL COMPLEX PROTEIN 2"/>
    <property type="match status" value="1"/>
</dbReference>
<protein>
    <recommendedName>
        <fullName evidence="1">Synaptonemal complex protein 2 armadillo-repeat-like domain-containing protein</fullName>
    </recommendedName>
</protein>
<keyword evidence="3" id="KW-1185">Reference proteome</keyword>
<dbReference type="Proteomes" id="UP000826234">
    <property type="component" value="Unassembled WGS sequence"/>
</dbReference>
<dbReference type="Pfam" id="PF18581">
    <property type="entry name" value="SYCP2_ARLD"/>
    <property type="match status" value="2"/>
</dbReference>
<feature type="non-terminal residue" evidence="2">
    <location>
        <position position="1"/>
    </location>
</feature>
<reference evidence="2 3" key="1">
    <citation type="journal article" date="2022" name="Gigascience">
        <title>A chromosome-level genome assembly and annotation of the desert horned lizard, Phrynosoma platyrhinos, provides insight into chromosomal rearrangements among reptiles.</title>
        <authorList>
            <person name="Koochekian N."/>
            <person name="Ascanio A."/>
            <person name="Farleigh K."/>
            <person name="Card D.C."/>
            <person name="Schield D.R."/>
            <person name="Castoe T.A."/>
            <person name="Jezkova T."/>
        </authorList>
    </citation>
    <scope>NUCLEOTIDE SEQUENCE [LARGE SCALE GENOMIC DNA]</scope>
    <source>
        <strain evidence="2">NK-2021</strain>
    </source>
</reference>
<proteinExistence type="predicted"/>
<gene>
    <name evidence="2" type="ORF">JD844_019018</name>
</gene>
<feature type="domain" description="Synaptonemal complex protein 2 armadillo-repeat-like" evidence="1">
    <location>
        <begin position="49"/>
        <end position="93"/>
    </location>
</feature>
<evidence type="ECO:0000259" key="1">
    <source>
        <dbReference type="Pfam" id="PF18581"/>
    </source>
</evidence>
<dbReference type="InterPro" id="IPR024835">
    <property type="entry name" value="SYCP2-like"/>
</dbReference>